<dbReference type="PANTHER" id="PTHR43029">
    <property type="entry name" value="AMMONIUM TRANSPORTER MEP2"/>
    <property type="match status" value="1"/>
</dbReference>
<feature type="transmembrane region" description="Helical" evidence="8">
    <location>
        <begin position="185"/>
        <end position="206"/>
    </location>
</feature>
<accession>A0A120FI19</accession>
<organism evidence="10 11">
    <name type="scientific">Bradyrhizobium macuxiense</name>
    <dbReference type="NCBI Taxonomy" id="1755647"/>
    <lineage>
        <taxon>Bacteria</taxon>
        <taxon>Pseudomonadati</taxon>
        <taxon>Pseudomonadota</taxon>
        <taxon>Alphaproteobacteria</taxon>
        <taxon>Hyphomicrobiales</taxon>
        <taxon>Nitrobacteraceae</taxon>
        <taxon>Bradyrhizobium</taxon>
    </lineage>
</organism>
<feature type="transmembrane region" description="Helical" evidence="8">
    <location>
        <begin position="316"/>
        <end position="333"/>
    </location>
</feature>
<dbReference type="Proteomes" id="UP000057737">
    <property type="component" value="Unassembled WGS sequence"/>
</dbReference>
<dbReference type="InterPro" id="IPR018047">
    <property type="entry name" value="Ammonium_transpt_CS"/>
</dbReference>
<dbReference type="AlphaFoldDB" id="A0A120FI19"/>
<dbReference type="GO" id="GO:0008519">
    <property type="term" value="F:ammonium channel activity"/>
    <property type="evidence" value="ECO:0007669"/>
    <property type="project" value="InterPro"/>
</dbReference>
<comment type="subcellular location">
    <subcellularLocation>
        <location evidence="8">Cell membrane</location>
        <topology evidence="8">Multi-pass membrane protein</topology>
    </subcellularLocation>
    <subcellularLocation>
        <location evidence="1">Membrane</location>
        <topology evidence="1">Multi-pass membrane protein</topology>
    </subcellularLocation>
</comment>
<keyword evidence="4 8" id="KW-0812">Transmembrane</keyword>
<feature type="transmembrane region" description="Helical" evidence="8">
    <location>
        <begin position="339"/>
        <end position="360"/>
    </location>
</feature>
<dbReference type="EMBL" id="LNCU01000115">
    <property type="protein sequence ID" value="KWV46834.1"/>
    <property type="molecule type" value="Genomic_DNA"/>
</dbReference>
<feature type="transmembrane region" description="Helical" evidence="8">
    <location>
        <begin position="156"/>
        <end position="178"/>
    </location>
</feature>
<evidence type="ECO:0000313" key="11">
    <source>
        <dbReference type="Proteomes" id="UP000057737"/>
    </source>
</evidence>
<dbReference type="SUPFAM" id="SSF111352">
    <property type="entry name" value="Ammonium transporter"/>
    <property type="match status" value="1"/>
</dbReference>
<evidence type="ECO:0000256" key="6">
    <source>
        <dbReference type="ARBA" id="ARBA00023136"/>
    </source>
</evidence>
<dbReference type="PROSITE" id="PS01219">
    <property type="entry name" value="AMMONIUM_TRANSP"/>
    <property type="match status" value="1"/>
</dbReference>
<feature type="transmembrane region" description="Helical" evidence="8">
    <location>
        <begin position="288"/>
        <end position="309"/>
    </location>
</feature>
<proteinExistence type="inferred from homology"/>
<feature type="transmembrane region" description="Helical" evidence="8">
    <location>
        <begin position="226"/>
        <end position="247"/>
    </location>
</feature>
<dbReference type="Gene3D" id="1.10.3430.10">
    <property type="entry name" value="Ammonium transporter AmtB like domains"/>
    <property type="match status" value="1"/>
</dbReference>
<dbReference type="InterPro" id="IPR001905">
    <property type="entry name" value="Ammonium_transpt"/>
</dbReference>
<evidence type="ECO:0000256" key="7">
    <source>
        <dbReference type="ARBA" id="ARBA00023177"/>
    </source>
</evidence>
<gene>
    <name evidence="10" type="ORF">AS156_20585</name>
</gene>
<feature type="transmembrane region" description="Helical" evidence="8">
    <location>
        <begin position="59"/>
        <end position="81"/>
    </location>
</feature>
<dbReference type="PANTHER" id="PTHR43029:SF10">
    <property type="entry name" value="AMMONIUM TRANSPORTER MEP2"/>
    <property type="match status" value="1"/>
</dbReference>
<dbReference type="Pfam" id="PF00909">
    <property type="entry name" value="Ammonium_transp"/>
    <property type="match status" value="1"/>
</dbReference>
<keyword evidence="6 8" id="KW-0472">Membrane</keyword>
<evidence type="ECO:0000259" key="9">
    <source>
        <dbReference type="Pfam" id="PF00909"/>
    </source>
</evidence>
<protein>
    <recommendedName>
        <fullName evidence="8">Ammonium transporter</fullName>
    </recommendedName>
</protein>
<feature type="transmembrane region" description="Helical" evidence="8">
    <location>
        <begin position="93"/>
        <end position="115"/>
    </location>
</feature>
<feature type="transmembrane region" description="Helical" evidence="8">
    <location>
        <begin position="372"/>
        <end position="392"/>
    </location>
</feature>
<evidence type="ECO:0000256" key="2">
    <source>
        <dbReference type="ARBA" id="ARBA00005887"/>
    </source>
</evidence>
<dbReference type="InterPro" id="IPR024041">
    <property type="entry name" value="NH4_transpt_AmtB-like_dom"/>
</dbReference>
<evidence type="ECO:0000256" key="1">
    <source>
        <dbReference type="ARBA" id="ARBA00004141"/>
    </source>
</evidence>
<evidence type="ECO:0000256" key="3">
    <source>
        <dbReference type="ARBA" id="ARBA00022448"/>
    </source>
</evidence>
<keyword evidence="5 8" id="KW-1133">Transmembrane helix</keyword>
<evidence type="ECO:0000313" key="10">
    <source>
        <dbReference type="EMBL" id="KWV46834.1"/>
    </source>
</evidence>
<name>A0A120FI19_9BRAD</name>
<keyword evidence="11" id="KW-1185">Reference proteome</keyword>
<keyword evidence="3 8" id="KW-0813">Transport</keyword>
<dbReference type="NCBIfam" id="TIGR00836">
    <property type="entry name" value="amt"/>
    <property type="match status" value="1"/>
</dbReference>
<dbReference type="GO" id="GO:0005886">
    <property type="term" value="C:plasma membrane"/>
    <property type="evidence" value="ECO:0007669"/>
    <property type="project" value="UniProtKB-SubCell"/>
</dbReference>
<sequence>MMQLATDTRQRLVRLLVALLGVACLYLLFSDLALAEDAAPPACGGKILEKCTPNSGDTAWMLTSVALVLMMTVPGLGLFYGGMVRKKNVGDTVMTSFAVTCLVTILFAALTYSLAFRAGTPFIGGLDRMFLKDILSDIGKGGIGNPNPLAATIPESVYICFQMTFAIITPALIAGAFAERMKFSAMLWFIGLWAIFVYAPVAHWVWGPDGIFSAGNDAAWVKVLDFAGGTVVHINAGVAGLMCAIMLGKRVETGPAHNMVLTFIGASLLWVGWFGFNAGSAVTAGMQAGMAMLVTQIATAVAGFTWMLVEWALKGKPTVVGICSGAVAGLVAITPASGFVGPVGAFAIGIAAGVVCYWGCTGLKRMFSYDDALDCFGVHALGGIVGALLTGVFAVEQYGGTAGALEGNVGQFFNQCIGVATVFVYDAIVSLIILFVVNLFVGLRVTKDIEREGLDLALHGEVVQ</sequence>
<dbReference type="InterPro" id="IPR029020">
    <property type="entry name" value="Ammonium/urea_transptr"/>
</dbReference>
<comment type="caution">
    <text evidence="10">The sequence shown here is derived from an EMBL/GenBank/DDBJ whole genome shotgun (WGS) entry which is preliminary data.</text>
</comment>
<keyword evidence="7 8" id="KW-0924">Ammonia transport</keyword>
<evidence type="ECO:0000256" key="8">
    <source>
        <dbReference type="RuleBase" id="RU362002"/>
    </source>
</evidence>
<feature type="transmembrane region" description="Helical" evidence="8">
    <location>
        <begin position="412"/>
        <end position="441"/>
    </location>
</feature>
<feature type="transmembrane region" description="Helical" evidence="8">
    <location>
        <begin position="259"/>
        <end position="276"/>
    </location>
</feature>
<reference evidence="10 11" key="1">
    <citation type="submission" date="2015-11" db="EMBL/GenBank/DDBJ databases">
        <title>Draft Genome Sequence of the Strain BR 10303 (Bradyrhizobium sp.) isolated from nodules of Centrolobium paraense.</title>
        <authorList>
            <person name="Zelli J.E."/>
            <person name="Simoes-Araujo J.L."/>
            <person name="Barauna A.C."/>
            <person name="Silva K."/>
        </authorList>
    </citation>
    <scope>NUCLEOTIDE SEQUENCE [LARGE SCALE GENOMIC DNA]</scope>
    <source>
        <strain evidence="10 11">BR 10303</strain>
    </source>
</reference>
<evidence type="ECO:0000256" key="5">
    <source>
        <dbReference type="ARBA" id="ARBA00022989"/>
    </source>
</evidence>
<comment type="similarity">
    <text evidence="2 8">Belongs to the ammonia transporter channel (TC 1.A.11.2) family.</text>
</comment>
<evidence type="ECO:0000256" key="4">
    <source>
        <dbReference type="ARBA" id="ARBA00022692"/>
    </source>
</evidence>
<feature type="domain" description="Ammonium transporter AmtB-like" evidence="9">
    <location>
        <begin position="59"/>
        <end position="462"/>
    </location>
</feature>